<evidence type="ECO:0000313" key="11">
    <source>
        <dbReference type="Proteomes" id="UP000070412"/>
    </source>
</evidence>
<dbReference type="EMBL" id="WVUK01000058">
    <property type="protein sequence ID" value="KAF7491955.1"/>
    <property type="molecule type" value="Genomic_DNA"/>
</dbReference>
<dbReference type="GO" id="GO:0009653">
    <property type="term" value="P:anatomical structure morphogenesis"/>
    <property type="evidence" value="ECO:0007669"/>
    <property type="project" value="TreeGrafter"/>
</dbReference>
<dbReference type="AlphaFoldDB" id="A0A834VDV8"/>
<evidence type="ECO:0000256" key="6">
    <source>
        <dbReference type="PROSITE-ProRule" id="PRU00089"/>
    </source>
</evidence>
<dbReference type="FunFam" id="1.10.10.10:FF:000016">
    <property type="entry name" value="Forkhead box protein I1"/>
    <property type="match status" value="1"/>
</dbReference>
<organism evidence="9">
    <name type="scientific">Sarcoptes scabiei</name>
    <name type="common">Itch mite</name>
    <name type="synonym">Acarus scabiei</name>
    <dbReference type="NCBI Taxonomy" id="52283"/>
    <lineage>
        <taxon>Eukaryota</taxon>
        <taxon>Metazoa</taxon>
        <taxon>Ecdysozoa</taxon>
        <taxon>Arthropoda</taxon>
        <taxon>Chelicerata</taxon>
        <taxon>Arachnida</taxon>
        <taxon>Acari</taxon>
        <taxon>Acariformes</taxon>
        <taxon>Sarcoptiformes</taxon>
        <taxon>Astigmata</taxon>
        <taxon>Psoroptidia</taxon>
        <taxon>Sarcoptoidea</taxon>
        <taxon>Sarcoptidae</taxon>
        <taxon>Sarcoptinae</taxon>
        <taxon>Sarcoptes</taxon>
    </lineage>
</organism>
<gene>
    <name evidence="9" type="ORF">SSS_8581</name>
</gene>
<evidence type="ECO:0000313" key="9">
    <source>
        <dbReference type="EMBL" id="KAF7491955.1"/>
    </source>
</evidence>
<evidence type="ECO:0000256" key="2">
    <source>
        <dbReference type="ARBA" id="ARBA00023015"/>
    </source>
</evidence>
<dbReference type="SUPFAM" id="SSF46785">
    <property type="entry name" value="Winged helix' DNA-binding domain"/>
    <property type="match status" value="1"/>
</dbReference>
<dbReference type="GO" id="GO:0005634">
    <property type="term" value="C:nucleus"/>
    <property type="evidence" value="ECO:0007669"/>
    <property type="project" value="UniProtKB-SubCell"/>
</dbReference>
<name>A0A834VDV8_SARSC</name>
<dbReference type="PROSITE" id="PS00658">
    <property type="entry name" value="FORK_HEAD_2"/>
    <property type="match status" value="1"/>
</dbReference>
<dbReference type="PRINTS" id="PR00053">
    <property type="entry name" value="FORKHEAD"/>
</dbReference>
<dbReference type="PANTHER" id="PTHR11829:SF388">
    <property type="entry name" value="FORK HEAD DOMAIN-CONTAINING PROTEIN L1-RELATED"/>
    <property type="match status" value="1"/>
</dbReference>
<dbReference type="InterPro" id="IPR018122">
    <property type="entry name" value="TF_fork_head_CS_1"/>
</dbReference>
<dbReference type="SMART" id="SM00339">
    <property type="entry name" value="FH"/>
    <property type="match status" value="1"/>
</dbReference>
<feature type="region of interest" description="Disordered" evidence="7">
    <location>
        <begin position="544"/>
        <end position="602"/>
    </location>
</feature>
<keyword evidence="4" id="KW-0804">Transcription</keyword>
<dbReference type="Proteomes" id="UP000070412">
    <property type="component" value="Unassembled WGS sequence"/>
</dbReference>
<keyword evidence="11" id="KW-1185">Reference proteome</keyword>
<proteinExistence type="predicted"/>
<feature type="compositionally biased region" description="Basic residues" evidence="7">
    <location>
        <begin position="193"/>
        <end position="214"/>
    </location>
</feature>
<protein>
    <submittedName>
        <fullName evidence="9">Forkhead box protein C2</fullName>
    </submittedName>
</protein>
<evidence type="ECO:0000256" key="7">
    <source>
        <dbReference type="SAM" id="MobiDB-lite"/>
    </source>
</evidence>
<dbReference type="PROSITE" id="PS50039">
    <property type="entry name" value="FORK_HEAD_3"/>
    <property type="match status" value="1"/>
</dbReference>
<dbReference type="Gene3D" id="1.10.10.10">
    <property type="entry name" value="Winged helix-like DNA-binding domain superfamily/Winged helix DNA-binding domain"/>
    <property type="match status" value="1"/>
</dbReference>
<feature type="compositionally biased region" description="Low complexity" evidence="7">
    <location>
        <begin position="660"/>
        <end position="672"/>
    </location>
</feature>
<reference evidence="11" key="1">
    <citation type="journal article" date="2020" name="PLoS Negl. Trop. Dis.">
        <title>High-quality nuclear genome for Sarcoptes scabiei-A critical resource for a neglected parasite.</title>
        <authorList>
            <person name="Korhonen P.K."/>
            <person name="Gasser R.B."/>
            <person name="Ma G."/>
            <person name="Wang T."/>
            <person name="Stroehlein A.J."/>
            <person name="Young N.D."/>
            <person name="Ang C.S."/>
            <person name="Fernando D.D."/>
            <person name="Lu H.C."/>
            <person name="Taylor S."/>
            <person name="Reynolds S.L."/>
            <person name="Mofiz E."/>
            <person name="Najaraj S.H."/>
            <person name="Gowda H."/>
            <person name="Madugundu A."/>
            <person name="Renuse S."/>
            <person name="Holt D."/>
            <person name="Pandey A."/>
            <person name="Papenfuss A.T."/>
            <person name="Fischer K."/>
        </authorList>
    </citation>
    <scope>NUCLEOTIDE SEQUENCE [LARGE SCALE GENOMIC DNA]</scope>
</reference>
<feature type="DNA-binding region" description="Fork-head" evidence="6">
    <location>
        <begin position="99"/>
        <end position="193"/>
    </location>
</feature>
<dbReference type="EnsemblMetazoa" id="SSS_8581s_mrna">
    <property type="protein sequence ID" value="KAF7491955.1"/>
    <property type="gene ID" value="SSS_8581"/>
</dbReference>
<dbReference type="InterPro" id="IPR030456">
    <property type="entry name" value="TF_fork_head_CS_2"/>
</dbReference>
<evidence type="ECO:0000256" key="4">
    <source>
        <dbReference type="ARBA" id="ARBA00023163"/>
    </source>
</evidence>
<accession>A0A834VDV8</accession>
<feature type="domain" description="Fork-head" evidence="8">
    <location>
        <begin position="99"/>
        <end position="193"/>
    </location>
</feature>
<feature type="region of interest" description="Disordered" evidence="7">
    <location>
        <begin position="193"/>
        <end position="234"/>
    </location>
</feature>
<sequence length="694" mass="79663">MSETSLLTSKSSVPVCNHHHPYCDNDLLFSNNDDSITDVQSSSTSIQSCSLGEADVKSNNFETFHQPNLSSSTMMRTKNNENLETDDIITTASGKEIAKPPYSYIALIAMAIQNAPGYKVTLSGIYQFIMDRFAFYRENKQGWQNSIRHNLSLNECFIKVARDDKKSGKGSYWTLDPESFNMFDNGSYLRRRRRFKRKNEKSRTSKKRAKRSKASKSISENESNDHIKSNQPENVEKLDEKINLENENFPCDKNSIFHHHYRYSEIVKTEHCSDQYENDKNQYFAVQETDQEQSVTSISSSTSSLSSSPLISRYSSDAHHPNDNIENSNYLRNSYPHHDINSVENLNEFFLRPSSHHISMQSLSLPVNDDQVVYHQKNPHFDDRKNEISSSSDVPISNPIDCIFDRSKVINMAHANGIDSQEYISHLNNPFCSQSHSSLLPHQQQQYSYRTNDWYQSNCETIPNNPSYHSVCSKAITSFQNNSLEFGERTKQFKLNELMSSFIDSHHSHPHQSLYSQKNHIHQSHQDHSPSMLMADHFYNPVGLLNSNDHHPHHRHHQHHYHHHHHHHQSFYSTKNIANSASPLHSSSSSSSVSSSSTISANNPQSFELNQSINQSHHRLKMIDTILVDDFCGQSYFDSTANGTKISFQASIIASNDWPSSNSSSITSTSKSMHWNHQRQHRLINRVDSEENNY</sequence>
<feature type="compositionally biased region" description="Basic and acidic residues" evidence="7">
    <location>
        <begin position="223"/>
        <end position="234"/>
    </location>
</feature>
<dbReference type="InterPro" id="IPR050211">
    <property type="entry name" value="FOX_domain-containing"/>
</dbReference>
<dbReference type="OrthoDB" id="5954824at2759"/>
<evidence type="ECO:0000256" key="5">
    <source>
        <dbReference type="ARBA" id="ARBA00023242"/>
    </source>
</evidence>
<dbReference type="InterPro" id="IPR001766">
    <property type="entry name" value="Fork_head_dom"/>
</dbReference>
<keyword evidence="3 6" id="KW-0238">DNA-binding</keyword>
<dbReference type="InterPro" id="IPR036388">
    <property type="entry name" value="WH-like_DNA-bd_sf"/>
</dbReference>
<dbReference type="InterPro" id="IPR036390">
    <property type="entry name" value="WH_DNA-bd_sf"/>
</dbReference>
<evidence type="ECO:0000256" key="1">
    <source>
        <dbReference type="ARBA" id="ARBA00004123"/>
    </source>
</evidence>
<keyword evidence="2" id="KW-0805">Transcription regulation</keyword>
<evidence type="ECO:0000256" key="3">
    <source>
        <dbReference type="ARBA" id="ARBA00023125"/>
    </source>
</evidence>
<dbReference type="GO" id="GO:0000978">
    <property type="term" value="F:RNA polymerase II cis-regulatory region sequence-specific DNA binding"/>
    <property type="evidence" value="ECO:0007669"/>
    <property type="project" value="TreeGrafter"/>
</dbReference>
<dbReference type="GO" id="GO:0030154">
    <property type="term" value="P:cell differentiation"/>
    <property type="evidence" value="ECO:0007669"/>
    <property type="project" value="TreeGrafter"/>
</dbReference>
<dbReference type="Pfam" id="PF00250">
    <property type="entry name" value="Forkhead"/>
    <property type="match status" value="1"/>
</dbReference>
<reference evidence="10" key="3">
    <citation type="submission" date="2022-06" db="UniProtKB">
        <authorList>
            <consortium name="EnsemblMetazoa"/>
        </authorList>
    </citation>
    <scope>IDENTIFICATION</scope>
</reference>
<dbReference type="GO" id="GO:0000981">
    <property type="term" value="F:DNA-binding transcription factor activity, RNA polymerase II-specific"/>
    <property type="evidence" value="ECO:0007669"/>
    <property type="project" value="TreeGrafter"/>
</dbReference>
<feature type="compositionally biased region" description="Polar residues" evidence="7">
    <location>
        <begin position="570"/>
        <end position="579"/>
    </location>
</feature>
<feature type="region of interest" description="Disordered" evidence="7">
    <location>
        <begin position="657"/>
        <end position="679"/>
    </location>
</feature>
<feature type="compositionally biased region" description="Low complexity" evidence="7">
    <location>
        <begin position="580"/>
        <end position="600"/>
    </location>
</feature>
<evidence type="ECO:0000259" key="8">
    <source>
        <dbReference type="PROSITE" id="PS50039"/>
    </source>
</evidence>
<dbReference type="PROSITE" id="PS00657">
    <property type="entry name" value="FORK_HEAD_1"/>
    <property type="match status" value="1"/>
</dbReference>
<keyword evidence="5 6" id="KW-0539">Nucleus</keyword>
<feature type="region of interest" description="Disordered" evidence="7">
    <location>
        <begin position="506"/>
        <end position="527"/>
    </location>
</feature>
<evidence type="ECO:0000313" key="10">
    <source>
        <dbReference type="EnsemblMetazoa" id="KAF7491955.1"/>
    </source>
</evidence>
<comment type="subcellular location">
    <subcellularLocation>
        <location evidence="1 6">Nucleus</location>
    </subcellularLocation>
</comment>
<feature type="compositionally biased region" description="Basic residues" evidence="7">
    <location>
        <begin position="551"/>
        <end position="569"/>
    </location>
</feature>
<dbReference type="PANTHER" id="PTHR11829">
    <property type="entry name" value="FORKHEAD BOX PROTEIN"/>
    <property type="match status" value="1"/>
</dbReference>
<feature type="compositionally biased region" description="Low complexity" evidence="7">
    <location>
        <begin position="294"/>
        <end position="315"/>
    </location>
</feature>
<feature type="region of interest" description="Disordered" evidence="7">
    <location>
        <begin position="294"/>
        <end position="330"/>
    </location>
</feature>
<reference evidence="9" key="2">
    <citation type="submission" date="2020-01" db="EMBL/GenBank/DDBJ databases">
        <authorList>
            <person name="Korhonen P.K.K."/>
            <person name="Guangxu M.G."/>
            <person name="Wang T.W."/>
            <person name="Stroehlein A.J.S."/>
            <person name="Young N.D."/>
            <person name="Ang C.-S.A."/>
            <person name="Fernando D.W.F."/>
            <person name="Lu H.L."/>
            <person name="Taylor S.T."/>
            <person name="Ehtesham M.E.M."/>
            <person name="Najaraj S.H.N."/>
            <person name="Harsha G.H.G."/>
            <person name="Madugundu A.M."/>
            <person name="Renuse S.R."/>
            <person name="Holt D.H."/>
            <person name="Pandey A.P."/>
            <person name="Papenfuss A.P."/>
            <person name="Gasser R.B.G."/>
            <person name="Fischer K.F."/>
        </authorList>
    </citation>
    <scope>NUCLEOTIDE SEQUENCE</scope>
    <source>
        <strain evidence="9">SSS_KF_BRIS2020</strain>
    </source>
</reference>